<dbReference type="EMBL" id="NGKB01000016">
    <property type="protein sequence ID" value="RSU10855.1"/>
    <property type="molecule type" value="Genomic_DNA"/>
</dbReference>
<dbReference type="SUPFAM" id="SSF46955">
    <property type="entry name" value="Putative DNA-binding domain"/>
    <property type="match status" value="1"/>
</dbReference>
<reference evidence="2 3" key="1">
    <citation type="submission" date="2017-05" db="EMBL/GenBank/DDBJ databases">
        <title>Vagococcus spp. assemblies.</title>
        <authorList>
            <person name="Gulvik C.A."/>
        </authorList>
    </citation>
    <scope>NUCLEOTIDE SEQUENCE [LARGE SCALE GENOMIC DNA]</scope>
    <source>
        <strain evidence="2 3">SS1714</strain>
    </source>
</reference>
<accession>A0A430AS21</accession>
<dbReference type="Pfam" id="PF12728">
    <property type="entry name" value="HTH_17"/>
    <property type="match status" value="1"/>
</dbReference>
<feature type="domain" description="Helix-turn-helix" evidence="1">
    <location>
        <begin position="20"/>
        <end position="67"/>
    </location>
</feature>
<dbReference type="AlphaFoldDB" id="A0A430AS21"/>
<keyword evidence="3" id="KW-1185">Reference proteome</keyword>
<dbReference type="InterPro" id="IPR041657">
    <property type="entry name" value="HTH_17"/>
</dbReference>
<comment type="caution">
    <text evidence="2">The sequence shown here is derived from an EMBL/GenBank/DDBJ whole genome shotgun (WGS) entry which is preliminary data.</text>
</comment>
<gene>
    <name evidence="2" type="ORF">CBF28_12915</name>
</gene>
<dbReference type="InterPro" id="IPR009061">
    <property type="entry name" value="DNA-bd_dom_put_sf"/>
</dbReference>
<sequence>MEQSSIADSHYFTKTENRYMNKTETCKYVNVSNNTLNKWIQNGFPEIVCGGITRYSKDEIDLWMKQHLKK</sequence>
<evidence type="ECO:0000313" key="2">
    <source>
        <dbReference type="EMBL" id="RSU10855.1"/>
    </source>
</evidence>
<dbReference type="InterPro" id="IPR036388">
    <property type="entry name" value="WH-like_DNA-bd_sf"/>
</dbReference>
<dbReference type="Gene3D" id="1.10.10.10">
    <property type="entry name" value="Winged helix-like DNA-binding domain superfamily/Winged helix DNA-binding domain"/>
    <property type="match status" value="1"/>
</dbReference>
<organism evidence="2 3">
    <name type="scientific">Vagococcus carniphilus</name>
    <dbReference type="NCBI Taxonomy" id="218144"/>
    <lineage>
        <taxon>Bacteria</taxon>
        <taxon>Bacillati</taxon>
        <taxon>Bacillota</taxon>
        <taxon>Bacilli</taxon>
        <taxon>Lactobacillales</taxon>
        <taxon>Enterococcaceae</taxon>
        <taxon>Vagococcus</taxon>
    </lineage>
</organism>
<evidence type="ECO:0000259" key="1">
    <source>
        <dbReference type="Pfam" id="PF12728"/>
    </source>
</evidence>
<protein>
    <recommendedName>
        <fullName evidence="1">Helix-turn-helix domain-containing protein</fullName>
    </recommendedName>
</protein>
<evidence type="ECO:0000313" key="3">
    <source>
        <dbReference type="Proteomes" id="UP000288028"/>
    </source>
</evidence>
<name>A0A430AS21_9ENTE</name>
<proteinExistence type="predicted"/>
<dbReference type="Proteomes" id="UP000288028">
    <property type="component" value="Unassembled WGS sequence"/>
</dbReference>